<evidence type="ECO:0000256" key="1">
    <source>
        <dbReference type="ARBA" id="ARBA00004613"/>
    </source>
</evidence>
<feature type="chain" id="PRO_5023825740" evidence="8">
    <location>
        <begin position="25"/>
        <end position="142"/>
    </location>
</feature>
<comment type="similarity">
    <text evidence="6">Belongs to the MIA/OTOR family.</text>
</comment>
<comment type="subcellular location">
    <subcellularLocation>
        <location evidence="1">Secreted</location>
    </subcellularLocation>
</comment>
<keyword evidence="3" id="KW-0964">Secreted</keyword>
<dbReference type="PANTHER" id="PTHR47312">
    <property type="entry name" value="MELANOMA-DERIVED GROWTH REGULATORY PROTEIN"/>
    <property type="match status" value="1"/>
</dbReference>
<reference evidence="10" key="3">
    <citation type="submission" date="2025-09" db="UniProtKB">
        <authorList>
            <consortium name="Ensembl"/>
        </authorList>
    </citation>
    <scope>IDENTIFICATION</scope>
</reference>
<evidence type="ECO:0000256" key="4">
    <source>
        <dbReference type="ARBA" id="ARBA00022729"/>
    </source>
</evidence>
<keyword evidence="2 7" id="KW-0728">SH3 domain</keyword>
<evidence type="ECO:0000256" key="8">
    <source>
        <dbReference type="SAM" id="SignalP"/>
    </source>
</evidence>
<keyword evidence="5" id="KW-1015">Disulfide bond</keyword>
<dbReference type="GO" id="GO:0005576">
    <property type="term" value="C:extracellular region"/>
    <property type="evidence" value="ECO:0007669"/>
    <property type="project" value="UniProtKB-SubCell"/>
</dbReference>
<evidence type="ECO:0000259" key="9">
    <source>
        <dbReference type="PROSITE" id="PS50002"/>
    </source>
</evidence>
<gene>
    <name evidence="10" type="primary">MIA</name>
</gene>
<dbReference type="AlphaFoldDB" id="A0A5F8GVN6"/>
<proteinExistence type="inferred from homology"/>
<dbReference type="SMART" id="SM00326">
    <property type="entry name" value="SH3"/>
    <property type="match status" value="1"/>
</dbReference>
<dbReference type="SUPFAM" id="SSF50044">
    <property type="entry name" value="SH3-domain"/>
    <property type="match status" value="1"/>
</dbReference>
<evidence type="ECO:0000256" key="2">
    <source>
        <dbReference type="ARBA" id="ARBA00022443"/>
    </source>
</evidence>
<evidence type="ECO:0000256" key="7">
    <source>
        <dbReference type="PROSITE-ProRule" id="PRU00192"/>
    </source>
</evidence>
<dbReference type="Pfam" id="PF07653">
    <property type="entry name" value="SH3_2"/>
    <property type="match status" value="1"/>
</dbReference>
<feature type="domain" description="SH3" evidence="9">
    <location>
        <begin position="44"/>
        <end position="114"/>
    </location>
</feature>
<dbReference type="PANTHER" id="PTHR47312:SF1">
    <property type="entry name" value="MELANOMA-DERIVED GROWTH REGULATORY PROTEIN"/>
    <property type="match status" value="1"/>
</dbReference>
<name>A0A5F8GVN6_MONDO</name>
<evidence type="ECO:0000313" key="10">
    <source>
        <dbReference type="Ensembl" id="ENSMODP00000051600.1"/>
    </source>
</evidence>
<dbReference type="GeneTree" id="ENSGT00950000182767"/>
<evidence type="ECO:0000313" key="11">
    <source>
        <dbReference type="Proteomes" id="UP000002280"/>
    </source>
</evidence>
<evidence type="ECO:0000256" key="5">
    <source>
        <dbReference type="ARBA" id="ARBA00023157"/>
    </source>
</evidence>
<reference evidence="10 11" key="1">
    <citation type="journal article" date="2007" name="Nature">
        <title>Genome of the marsupial Monodelphis domestica reveals innovation in non-coding sequences.</title>
        <authorList>
            <person name="Mikkelsen T.S."/>
            <person name="Wakefield M.J."/>
            <person name="Aken B."/>
            <person name="Amemiya C.T."/>
            <person name="Chang J.L."/>
            <person name="Duke S."/>
            <person name="Garber M."/>
            <person name="Gentles A.J."/>
            <person name="Goodstadt L."/>
            <person name="Heger A."/>
            <person name="Jurka J."/>
            <person name="Kamal M."/>
            <person name="Mauceli E."/>
            <person name="Searle S.M."/>
            <person name="Sharpe T."/>
            <person name="Baker M.L."/>
            <person name="Batzer M.A."/>
            <person name="Benos P.V."/>
            <person name="Belov K."/>
            <person name="Clamp M."/>
            <person name="Cook A."/>
            <person name="Cuff J."/>
            <person name="Das R."/>
            <person name="Davidow L."/>
            <person name="Deakin J.E."/>
            <person name="Fazzari M.J."/>
            <person name="Glass J.L."/>
            <person name="Grabherr M."/>
            <person name="Greally J.M."/>
            <person name="Gu W."/>
            <person name="Hore T.A."/>
            <person name="Huttley G.A."/>
            <person name="Kleber M."/>
            <person name="Jirtle R.L."/>
            <person name="Koina E."/>
            <person name="Lee J.T."/>
            <person name="Mahony S."/>
            <person name="Marra M.A."/>
            <person name="Miller R.D."/>
            <person name="Nicholls R.D."/>
            <person name="Oda M."/>
            <person name="Papenfuss A.T."/>
            <person name="Parra Z.E."/>
            <person name="Pollock D.D."/>
            <person name="Ray D.A."/>
            <person name="Schein J.E."/>
            <person name="Speed T.P."/>
            <person name="Thompson K."/>
            <person name="VandeBerg J.L."/>
            <person name="Wade C.M."/>
            <person name="Walker J.A."/>
            <person name="Waters P.D."/>
            <person name="Webber C."/>
            <person name="Weidman J.R."/>
            <person name="Xie X."/>
            <person name="Zody M.C."/>
            <person name="Baldwin J."/>
            <person name="Abdouelleil A."/>
            <person name="Abdulkadir J."/>
            <person name="Abebe A."/>
            <person name="Abera B."/>
            <person name="Abreu J."/>
            <person name="Acer S.C."/>
            <person name="Aftuck L."/>
            <person name="Alexander A."/>
            <person name="An P."/>
            <person name="Anderson E."/>
            <person name="Anderson S."/>
            <person name="Arachi H."/>
            <person name="Azer M."/>
            <person name="Bachantsang P."/>
            <person name="Barry A."/>
            <person name="Bayul T."/>
            <person name="Berlin A."/>
            <person name="Bessette D."/>
            <person name="Bloom T."/>
            <person name="Bloom T."/>
            <person name="Boguslavskiy L."/>
            <person name="Bonnet C."/>
            <person name="Boukhgalter B."/>
            <person name="Bourzgui I."/>
            <person name="Brown A."/>
            <person name="Cahill P."/>
            <person name="Channer S."/>
            <person name="Cheshatsang Y."/>
            <person name="Chuda L."/>
            <person name="Citroen M."/>
            <person name="Collymore A."/>
            <person name="Cooke P."/>
            <person name="Costello M."/>
            <person name="D'Aco K."/>
            <person name="Daza R."/>
            <person name="De Haan G."/>
            <person name="DeGray S."/>
            <person name="DeMaso C."/>
            <person name="Dhargay N."/>
            <person name="Dooley K."/>
            <person name="Dooley E."/>
            <person name="Doricent M."/>
            <person name="Dorje P."/>
            <person name="Dorjee K."/>
            <person name="Dupes A."/>
            <person name="Elong R."/>
            <person name="Falk J."/>
            <person name="Farina A."/>
            <person name="Faro S."/>
            <person name="Ferguson D."/>
            <person name="Fisher S."/>
            <person name="Foley C.D."/>
            <person name="Franke A."/>
            <person name="Friedrich D."/>
            <person name="Gadbois L."/>
            <person name="Gearin G."/>
            <person name="Gearin C.R."/>
            <person name="Giannoukos G."/>
            <person name="Goode T."/>
            <person name="Graham J."/>
            <person name="Grandbois E."/>
            <person name="Grewal S."/>
            <person name="Gyaltsen K."/>
            <person name="Hafez N."/>
            <person name="Hagos B."/>
            <person name="Hall J."/>
            <person name="Henson C."/>
            <person name="Hollinger A."/>
            <person name="Honan T."/>
            <person name="Huard M.D."/>
            <person name="Hughes L."/>
            <person name="Hurhula B."/>
            <person name="Husby M.E."/>
            <person name="Kamat A."/>
            <person name="Kanga B."/>
            <person name="Kashin S."/>
            <person name="Khazanovich D."/>
            <person name="Kisner P."/>
            <person name="Lance K."/>
            <person name="Lara M."/>
            <person name="Lee W."/>
            <person name="Lennon N."/>
            <person name="Letendre F."/>
            <person name="LeVine R."/>
            <person name="Lipovsky A."/>
            <person name="Liu X."/>
            <person name="Liu J."/>
            <person name="Liu S."/>
            <person name="Lokyitsang T."/>
            <person name="Lokyitsang Y."/>
            <person name="Lubonja R."/>
            <person name="Lui A."/>
            <person name="MacDonald P."/>
            <person name="Magnisalis V."/>
            <person name="Maru K."/>
            <person name="Matthews C."/>
            <person name="McCusker W."/>
            <person name="McDonough S."/>
            <person name="Mehta T."/>
            <person name="Meldrim J."/>
            <person name="Meneus L."/>
            <person name="Mihai O."/>
            <person name="Mihalev A."/>
            <person name="Mihova T."/>
            <person name="Mittelman R."/>
            <person name="Mlenga V."/>
            <person name="Montmayeur A."/>
            <person name="Mulrain L."/>
            <person name="Navidi A."/>
            <person name="Naylor J."/>
            <person name="Negash T."/>
            <person name="Nguyen T."/>
            <person name="Nguyen N."/>
            <person name="Nicol R."/>
            <person name="Norbu C."/>
            <person name="Norbu N."/>
            <person name="Novod N."/>
            <person name="O'Neill B."/>
            <person name="Osman S."/>
            <person name="Markiewicz E."/>
            <person name="Oyono O.L."/>
            <person name="Patti C."/>
            <person name="Phunkhang P."/>
            <person name="Pierre F."/>
            <person name="Priest M."/>
            <person name="Raghuraman S."/>
            <person name="Rege F."/>
            <person name="Reyes R."/>
            <person name="Rise C."/>
            <person name="Rogov P."/>
            <person name="Ross K."/>
            <person name="Ryan E."/>
            <person name="Settipalli S."/>
            <person name="Shea T."/>
            <person name="Sherpa N."/>
            <person name="Shi L."/>
            <person name="Shih D."/>
            <person name="Sparrow T."/>
            <person name="Spaulding J."/>
            <person name="Stalker J."/>
            <person name="Stange-Thomann N."/>
            <person name="Stavropoulos S."/>
            <person name="Stone C."/>
            <person name="Strader C."/>
            <person name="Tesfaye S."/>
            <person name="Thomson T."/>
            <person name="Thoulutsang Y."/>
            <person name="Thoulutsang D."/>
            <person name="Topham K."/>
            <person name="Topping I."/>
            <person name="Tsamla T."/>
            <person name="Vassiliev H."/>
            <person name="Vo A."/>
            <person name="Wangchuk T."/>
            <person name="Wangdi T."/>
            <person name="Weiand M."/>
            <person name="Wilkinson J."/>
            <person name="Wilson A."/>
            <person name="Yadav S."/>
            <person name="Young G."/>
            <person name="Yu Q."/>
            <person name="Zembek L."/>
            <person name="Zhong D."/>
            <person name="Zimmer A."/>
            <person name="Zwirko Z."/>
            <person name="Jaffe D.B."/>
            <person name="Alvarez P."/>
            <person name="Brockman W."/>
            <person name="Butler J."/>
            <person name="Chin C."/>
            <person name="Gnerre S."/>
            <person name="MacCallum I."/>
            <person name="Graves J.A."/>
            <person name="Ponting C.P."/>
            <person name="Breen M."/>
            <person name="Samollow P.B."/>
            <person name="Lander E.S."/>
            <person name="Lindblad-Toh K."/>
        </authorList>
    </citation>
    <scope>NUCLEOTIDE SEQUENCE [LARGE SCALE GENOMIC DNA]</scope>
</reference>
<reference evidence="10" key="2">
    <citation type="submission" date="2025-08" db="UniProtKB">
        <authorList>
            <consortium name="Ensembl"/>
        </authorList>
    </citation>
    <scope>IDENTIFICATION</scope>
</reference>
<accession>A0A5F8GVN6</accession>
<keyword evidence="11" id="KW-1185">Reference proteome</keyword>
<dbReference type="InterPro" id="IPR043369">
    <property type="entry name" value="MIA"/>
</dbReference>
<dbReference type="GO" id="GO:0030198">
    <property type="term" value="P:extracellular matrix organization"/>
    <property type="evidence" value="ECO:0000318"/>
    <property type="project" value="GO_Central"/>
</dbReference>
<dbReference type="InterPro" id="IPR001452">
    <property type="entry name" value="SH3_domain"/>
</dbReference>
<dbReference type="Bgee" id="ENSMODG00000043752">
    <property type="expression patterns" value="Expressed in skeleton of lower jaw and 12 other cell types or tissues"/>
</dbReference>
<dbReference type="Gene3D" id="2.30.30.40">
    <property type="entry name" value="SH3 Domains"/>
    <property type="match status" value="1"/>
</dbReference>
<dbReference type="Proteomes" id="UP000002280">
    <property type="component" value="Chromosome 4"/>
</dbReference>
<evidence type="ECO:0000256" key="6">
    <source>
        <dbReference type="ARBA" id="ARBA00061486"/>
    </source>
</evidence>
<sequence length="142" mass="15279">MIWTPASLLLATIILSSFPNLGDGGRPMAKLASRKLCADEECSYPISQAVALQDYSAPDCRFLSVQQGQVVFVYSKLMGRGRLFWGGSVQGEYYGSQPARLGYFPSSILREDHVLKPGKVEVKTDVSALPPSSCPSPLPPGG</sequence>
<dbReference type="PROSITE" id="PS50002">
    <property type="entry name" value="SH3"/>
    <property type="match status" value="1"/>
</dbReference>
<keyword evidence="4 8" id="KW-0732">Signal</keyword>
<protein>
    <submittedName>
        <fullName evidence="10">MIA SH3 domain containing</fullName>
    </submittedName>
</protein>
<dbReference type="OMA" id="VVQENQY"/>
<feature type="signal peptide" evidence="8">
    <location>
        <begin position="1"/>
        <end position="24"/>
    </location>
</feature>
<dbReference type="FunFam" id="2.30.30.40:FF:000175">
    <property type="entry name" value="Melanoma-derived growth regulatory protein"/>
    <property type="match status" value="1"/>
</dbReference>
<dbReference type="FunCoup" id="A0A5F8GVN6">
    <property type="interactions" value="180"/>
</dbReference>
<dbReference type="InterPro" id="IPR036028">
    <property type="entry name" value="SH3-like_dom_sf"/>
</dbReference>
<evidence type="ECO:0000256" key="3">
    <source>
        <dbReference type="ARBA" id="ARBA00022525"/>
    </source>
</evidence>
<dbReference type="InParanoid" id="A0A5F8GVN6"/>
<dbReference type="Ensembl" id="ENSMODT00000066043.1">
    <property type="protein sequence ID" value="ENSMODP00000051600.1"/>
    <property type="gene ID" value="ENSMODG00000043752.1"/>
</dbReference>
<organism evidence="10 11">
    <name type="scientific">Monodelphis domestica</name>
    <name type="common">Gray short-tailed opossum</name>
    <dbReference type="NCBI Taxonomy" id="13616"/>
    <lineage>
        <taxon>Eukaryota</taxon>
        <taxon>Metazoa</taxon>
        <taxon>Chordata</taxon>
        <taxon>Craniata</taxon>
        <taxon>Vertebrata</taxon>
        <taxon>Euteleostomi</taxon>
        <taxon>Mammalia</taxon>
        <taxon>Metatheria</taxon>
        <taxon>Didelphimorphia</taxon>
        <taxon>Didelphidae</taxon>
        <taxon>Monodelphis</taxon>
    </lineage>
</organism>